<reference evidence="2 3" key="1">
    <citation type="submission" date="2019-09" db="EMBL/GenBank/DDBJ databases">
        <authorList>
            <person name="Ou C."/>
        </authorList>
    </citation>
    <scope>NUCLEOTIDE SEQUENCE [LARGE SCALE GENOMIC DNA]</scope>
    <source>
        <strain evidence="2">S2</strain>
        <tissue evidence="2">Leaf</tissue>
    </source>
</reference>
<accession>A0A5N5H992</accession>
<dbReference type="EMBL" id="SMOL01000231">
    <property type="protein sequence ID" value="KAB2622692.1"/>
    <property type="molecule type" value="Genomic_DNA"/>
</dbReference>
<gene>
    <name evidence="2" type="ORF">D8674_024874</name>
</gene>
<feature type="region of interest" description="Disordered" evidence="1">
    <location>
        <begin position="81"/>
        <end position="106"/>
    </location>
</feature>
<evidence type="ECO:0000256" key="1">
    <source>
        <dbReference type="SAM" id="MobiDB-lite"/>
    </source>
</evidence>
<keyword evidence="3" id="KW-1185">Reference proteome</keyword>
<evidence type="ECO:0000313" key="3">
    <source>
        <dbReference type="Proteomes" id="UP000327157"/>
    </source>
</evidence>
<comment type="caution">
    <text evidence="2">The sequence shown here is derived from an EMBL/GenBank/DDBJ whole genome shotgun (WGS) entry which is preliminary data.</text>
</comment>
<evidence type="ECO:0000313" key="2">
    <source>
        <dbReference type="EMBL" id="KAB2622692.1"/>
    </source>
</evidence>
<dbReference type="Proteomes" id="UP000327157">
    <property type="component" value="Chromosome 4"/>
</dbReference>
<proteinExistence type="predicted"/>
<sequence length="106" mass="12480">MRKYPKRNWNNPYSQFYTPSLKKHLEQYLKQSNVLQKLSLEDELSKLLESTELYIEITNQGFQIQALNCWKNFDDQEDIGAGTEEHSGCYSNPTKERTYADPEIPT</sequence>
<reference evidence="3" key="2">
    <citation type="submission" date="2019-10" db="EMBL/GenBank/DDBJ databases">
        <title>A de novo genome assembly of a pear dwarfing rootstock.</title>
        <authorList>
            <person name="Wang F."/>
            <person name="Wang J."/>
            <person name="Li S."/>
            <person name="Zhang Y."/>
            <person name="Fang M."/>
            <person name="Ma L."/>
            <person name="Zhao Y."/>
            <person name="Jiang S."/>
        </authorList>
    </citation>
    <scope>NUCLEOTIDE SEQUENCE [LARGE SCALE GENOMIC DNA]</scope>
</reference>
<organism evidence="2 3">
    <name type="scientific">Pyrus ussuriensis x Pyrus communis</name>
    <dbReference type="NCBI Taxonomy" id="2448454"/>
    <lineage>
        <taxon>Eukaryota</taxon>
        <taxon>Viridiplantae</taxon>
        <taxon>Streptophyta</taxon>
        <taxon>Embryophyta</taxon>
        <taxon>Tracheophyta</taxon>
        <taxon>Spermatophyta</taxon>
        <taxon>Magnoliopsida</taxon>
        <taxon>eudicotyledons</taxon>
        <taxon>Gunneridae</taxon>
        <taxon>Pentapetalae</taxon>
        <taxon>rosids</taxon>
        <taxon>fabids</taxon>
        <taxon>Rosales</taxon>
        <taxon>Rosaceae</taxon>
        <taxon>Amygdaloideae</taxon>
        <taxon>Maleae</taxon>
        <taxon>Pyrus</taxon>
    </lineage>
</organism>
<dbReference type="AlphaFoldDB" id="A0A5N5H992"/>
<reference evidence="2 3" key="3">
    <citation type="submission" date="2019-11" db="EMBL/GenBank/DDBJ databases">
        <title>A de novo genome assembly of a pear dwarfing rootstock.</title>
        <authorList>
            <person name="Wang F."/>
            <person name="Wang J."/>
            <person name="Li S."/>
            <person name="Zhang Y."/>
            <person name="Fang M."/>
            <person name="Ma L."/>
            <person name="Zhao Y."/>
            <person name="Jiang S."/>
        </authorList>
    </citation>
    <scope>NUCLEOTIDE SEQUENCE [LARGE SCALE GENOMIC DNA]</scope>
    <source>
        <strain evidence="2">S2</strain>
        <tissue evidence="2">Leaf</tissue>
    </source>
</reference>
<name>A0A5N5H992_9ROSA</name>
<protein>
    <submittedName>
        <fullName evidence="2">Uncharacterized protein</fullName>
    </submittedName>
</protein>